<organism evidence="1 2">
    <name type="scientific">Linum trigynum</name>
    <dbReference type="NCBI Taxonomy" id="586398"/>
    <lineage>
        <taxon>Eukaryota</taxon>
        <taxon>Viridiplantae</taxon>
        <taxon>Streptophyta</taxon>
        <taxon>Embryophyta</taxon>
        <taxon>Tracheophyta</taxon>
        <taxon>Spermatophyta</taxon>
        <taxon>Magnoliopsida</taxon>
        <taxon>eudicotyledons</taxon>
        <taxon>Gunneridae</taxon>
        <taxon>Pentapetalae</taxon>
        <taxon>rosids</taxon>
        <taxon>fabids</taxon>
        <taxon>Malpighiales</taxon>
        <taxon>Linaceae</taxon>
        <taxon>Linum</taxon>
    </lineage>
</organism>
<reference evidence="1 2" key="1">
    <citation type="submission" date="2024-04" db="EMBL/GenBank/DDBJ databases">
        <authorList>
            <person name="Fracassetti M."/>
        </authorList>
    </citation>
    <scope>NUCLEOTIDE SEQUENCE [LARGE SCALE GENOMIC DNA]</scope>
</reference>
<name>A0AAV2G1W4_9ROSI</name>
<keyword evidence="2" id="KW-1185">Reference proteome</keyword>
<dbReference type="EMBL" id="OZ034820">
    <property type="protein sequence ID" value="CAL1404237.1"/>
    <property type="molecule type" value="Genomic_DNA"/>
</dbReference>
<gene>
    <name evidence="1" type="ORF">LTRI10_LOCUS44110</name>
</gene>
<dbReference type="Proteomes" id="UP001497516">
    <property type="component" value="Chromosome 7"/>
</dbReference>
<dbReference type="AlphaFoldDB" id="A0AAV2G1W4"/>
<sequence length="83" mass="9523">MQRSVKQRRPLHLFHRFPVLKIVAVLKAQLRISAVVLNPWGSQSSNRRYEIAATVVLKPEGVQRSERRSKIDTFVKVGEATEN</sequence>
<evidence type="ECO:0000313" key="2">
    <source>
        <dbReference type="Proteomes" id="UP001497516"/>
    </source>
</evidence>
<accession>A0AAV2G1W4</accession>
<protein>
    <submittedName>
        <fullName evidence="1">Uncharacterized protein</fullName>
    </submittedName>
</protein>
<proteinExistence type="predicted"/>
<evidence type="ECO:0000313" key="1">
    <source>
        <dbReference type="EMBL" id="CAL1404237.1"/>
    </source>
</evidence>